<accession>A0AAE3K6T0</accession>
<dbReference type="EMBL" id="JAKRVX010000001">
    <property type="protein sequence ID" value="MCL9815323.1"/>
    <property type="molecule type" value="Genomic_DNA"/>
</dbReference>
<reference evidence="1" key="2">
    <citation type="submission" date="2022-02" db="EMBL/GenBank/DDBJ databases">
        <authorList>
            <person name="Elcheninov A.G."/>
            <person name="Sorokin D.Y."/>
            <person name="Kublanov I.V."/>
        </authorList>
    </citation>
    <scope>NUCLEOTIDE SEQUENCE</scope>
    <source>
        <strain evidence="1">AArc-St2</strain>
    </source>
</reference>
<gene>
    <name evidence="1" type="ORF">AArcSt2_00025</name>
</gene>
<comment type="caution">
    <text evidence="1">The sequence shown here is derived from an EMBL/GenBank/DDBJ whole genome shotgun (WGS) entry which is preliminary data.</text>
</comment>
<dbReference type="Proteomes" id="UP001203207">
    <property type="component" value="Unassembled WGS sequence"/>
</dbReference>
<dbReference type="AlphaFoldDB" id="A0AAE3K6T0"/>
<dbReference type="SUPFAM" id="SSF89550">
    <property type="entry name" value="PHP domain-like"/>
    <property type="match status" value="1"/>
</dbReference>
<reference evidence="1" key="1">
    <citation type="journal article" date="2022" name="Syst. Appl. Microbiol.">
        <title>Natronocalculus amylovorans gen. nov., sp. nov., and Natranaeroarchaeum aerophilus sp. nov., dominant culturable amylolytic natronoarchaea from hypersaline soda lakes in southwestern Siberia.</title>
        <authorList>
            <person name="Sorokin D.Y."/>
            <person name="Elcheninov A.G."/>
            <person name="Khizhniak T.V."/>
            <person name="Koenen M."/>
            <person name="Bale N.J."/>
            <person name="Damste J.S.S."/>
            <person name="Kublanov I.V."/>
        </authorList>
    </citation>
    <scope>NUCLEOTIDE SEQUENCE</scope>
    <source>
        <strain evidence="1">AArc-St2</strain>
    </source>
</reference>
<protein>
    <submittedName>
        <fullName evidence="1">PHP domain-containing protein</fullName>
    </submittedName>
</protein>
<dbReference type="Pfam" id="PF13263">
    <property type="entry name" value="PHP_C"/>
    <property type="match status" value="1"/>
</dbReference>
<dbReference type="Gene3D" id="3.20.20.140">
    <property type="entry name" value="Metal-dependent hydrolases"/>
    <property type="match status" value="1"/>
</dbReference>
<evidence type="ECO:0000313" key="2">
    <source>
        <dbReference type="Proteomes" id="UP001203207"/>
    </source>
</evidence>
<name>A0AAE3K6T0_9EURY</name>
<sequence length="244" mass="27338">MHIKTLNSRVVARAKQRGIDILVYAPHFVRLPEITARAQRFSDDELLVVPAREIFTGDWRNRRHILSIGLSDPVPDFITLEAALAELDRQGAAVLAPHPEFMNVSLEKPEITAHSARIDAVETYNAKLFPHQNKRGQRIAAEIGDAGFGSSYAHLSTSVGEAWTSIDERIPSDDALVAALKNDVTRRAVHRTGPRHHLQGAIEFAHLGYENTWQKLDRLLLSGTEPTHPRNLLYDGRFDDVSVY</sequence>
<dbReference type="InterPro" id="IPR016195">
    <property type="entry name" value="Pol/histidinol_Pase-like"/>
</dbReference>
<dbReference type="RefSeq" id="WP_174654575.1">
    <property type="nucleotide sequence ID" value="NZ_JAKRVX010000001.1"/>
</dbReference>
<keyword evidence="2" id="KW-1185">Reference proteome</keyword>
<organism evidence="1 2">
    <name type="scientific">Natronocalculus amylovorans</name>
    <dbReference type="NCBI Taxonomy" id="2917812"/>
    <lineage>
        <taxon>Archaea</taxon>
        <taxon>Methanobacteriati</taxon>
        <taxon>Methanobacteriota</taxon>
        <taxon>Stenosarchaea group</taxon>
        <taxon>Halobacteria</taxon>
        <taxon>Halobacteriales</taxon>
        <taxon>Haloferacaceae</taxon>
        <taxon>Natronocalculus</taxon>
    </lineage>
</organism>
<proteinExistence type="predicted"/>
<evidence type="ECO:0000313" key="1">
    <source>
        <dbReference type="EMBL" id="MCL9815323.1"/>
    </source>
</evidence>